<keyword evidence="1" id="KW-0378">Hydrolase</keyword>
<dbReference type="EMBL" id="CP002915">
    <property type="protein sequence ID" value="AEK29938.1"/>
    <property type="molecule type" value="Genomic_DNA"/>
</dbReference>
<dbReference type="InterPro" id="IPR036412">
    <property type="entry name" value="HAD-like_sf"/>
</dbReference>
<dbReference type="NCBIfam" id="TIGR01509">
    <property type="entry name" value="HAD-SF-IA-v3"/>
    <property type="match status" value="1"/>
</dbReference>
<dbReference type="AlphaFoldDB" id="A0A806FPZ6"/>
<dbReference type="Gene3D" id="3.40.50.1000">
    <property type="entry name" value="HAD superfamily/HAD-like"/>
    <property type="match status" value="1"/>
</dbReference>
<dbReference type="KEGG" id="bnm:BALAC2494_00642"/>
<evidence type="ECO:0000313" key="1">
    <source>
        <dbReference type="EMBL" id="AEK29938.1"/>
    </source>
</evidence>
<protein>
    <submittedName>
        <fullName evidence="1">Hydrolase (HAD superfamily)</fullName>
    </submittedName>
</protein>
<dbReference type="Proteomes" id="UP000008394">
    <property type="component" value="Chromosome"/>
</dbReference>
<dbReference type="InterPro" id="IPR006439">
    <property type="entry name" value="HAD-SF_hydro_IA"/>
</dbReference>
<dbReference type="CDD" id="cd02603">
    <property type="entry name" value="HAD_sEH-N_like"/>
    <property type="match status" value="1"/>
</dbReference>
<dbReference type="PANTHER" id="PTHR43611:SF3">
    <property type="entry name" value="FLAVIN MONONUCLEOTIDE HYDROLASE 1, CHLOROPLATIC"/>
    <property type="match status" value="1"/>
</dbReference>
<dbReference type="InterPro" id="IPR023214">
    <property type="entry name" value="HAD_sf"/>
</dbReference>
<proteinExistence type="predicted"/>
<accession>A0A806FPZ6</accession>
<reference evidence="1 2" key="1">
    <citation type="journal article" date="2011" name="J. Bacteriol.">
        <title>Genome Sequence of the Probiotic Strain Bifidobacterium animalis subsp. lactis CNCM I-2494.</title>
        <authorList>
            <person name="Chervaux C."/>
            <person name="Grimaldi C."/>
            <person name="Bolotin A."/>
            <person name="Quinquis B."/>
            <person name="Legrain-Raspaud S."/>
            <person name="van Hylckama Vlieg J.E."/>
            <person name="Denariaz G."/>
            <person name="Smokvina T."/>
        </authorList>
    </citation>
    <scope>NUCLEOTIDE SEQUENCE [LARGE SCALE GENOMIC DNA]</scope>
    <source>
        <strain evidence="1 2">CNCM I-2494</strain>
    </source>
</reference>
<gene>
    <name evidence="1" type="ORF">BALAC2494_00642</name>
</gene>
<dbReference type="SUPFAM" id="SSF56784">
    <property type="entry name" value="HAD-like"/>
    <property type="match status" value="1"/>
</dbReference>
<dbReference type="PANTHER" id="PTHR43611">
    <property type="entry name" value="ALPHA-D-GLUCOSE 1-PHOSPHATE PHOSPHATASE"/>
    <property type="match status" value="1"/>
</dbReference>
<dbReference type="PRINTS" id="PR00413">
    <property type="entry name" value="HADHALOGNASE"/>
</dbReference>
<name>A0A806FPZ6_BIFAN</name>
<evidence type="ECO:0000313" key="2">
    <source>
        <dbReference type="Proteomes" id="UP000008394"/>
    </source>
</evidence>
<sequence length="213" mass="24415">MNACCRRTGEDMPITDVVFDYCGVLLDWRPELTMEGKVDTSTMRRLLDHADPYGFWHYDLMSDLGWSEEQVLRDFARHHPHDVALNHAMQLYFANYTRAFAGMVDGMPELLRTLHERGYRLWGLTNFSTPFVTLAHREFPALRLLLDTVVSSEVRCAKPDARIYEIAMERFGIDPAHAMFFDDKYENAKAASESGMHGVQFLSADQAMQAILG</sequence>
<dbReference type="SFLD" id="SFLDG01129">
    <property type="entry name" value="C1.5:_HAD__Beta-PGM__Phosphata"/>
    <property type="match status" value="1"/>
</dbReference>
<dbReference type="Pfam" id="PF00702">
    <property type="entry name" value="Hydrolase"/>
    <property type="match status" value="1"/>
</dbReference>
<organism evidence="1 2">
    <name type="scientific">Bifidobacterium animalis subsp. lactis CNCM I-2494</name>
    <dbReference type="NCBI Taxonomy" id="1042403"/>
    <lineage>
        <taxon>Bacteria</taxon>
        <taxon>Bacillati</taxon>
        <taxon>Actinomycetota</taxon>
        <taxon>Actinomycetes</taxon>
        <taxon>Bifidobacteriales</taxon>
        <taxon>Bifidobacteriaceae</taxon>
        <taxon>Bifidobacterium</taxon>
    </lineage>
</organism>
<dbReference type="SFLD" id="SFLDS00003">
    <property type="entry name" value="Haloacid_Dehalogenase"/>
    <property type="match status" value="1"/>
</dbReference>
<dbReference type="GO" id="GO:0016787">
    <property type="term" value="F:hydrolase activity"/>
    <property type="evidence" value="ECO:0007669"/>
    <property type="project" value="UniProtKB-KW"/>
</dbReference>